<dbReference type="SUPFAM" id="SSF56784">
    <property type="entry name" value="HAD-like"/>
    <property type="match status" value="1"/>
</dbReference>
<keyword evidence="3" id="KW-0479">Metal-binding</keyword>
<dbReference type="SFLD" id="SFLDG01129">
    <property type="entry name" value="C1.5:_HAD__Beta-PGM__Phosphata"/>
    <property type="match status" value="1"/>
</dbReference>
<dbReference type="Gene3D" id="3.40.50.1000">
    <property type="entry name" value="HAD superfamily/HAD-like"/>
    <property type="match status" value="1"/>
</dbReference>
<dbReference type="InterPro" id="IPR006439">
    <property type="entry name" value="HAD-SF_hydro_IA"/>
</dbReference>
<reference evidence="6 7" key="1">
    <citation type="submission" date="2015-09" db="EMBL/GenBank/DDBJ databases">
        <title>Identification and resolution of microdiversity through metagenomic sequencing of parallel consortia.</title>
        <authorList>
            <person name="Nelson W.C."/>
            <person name="Romine M.F."/>
            <person name="Lindemann S.R."/>
        </authorList>
    </citation>
    <scope>NUCLEOTIDE SEQUENCE [LARGE SCALE GENOMIC DNA]</scope>
    <source>
        <strain evidence="6">Ana</strain>
    </source>
</reference>
<evidence type="ECO:0000256" key="4">
    <source>
        <dbReference type="ARBA" id="ARBA00022842"/>
    </source>
</evidence>
<gene>
    <name evidence="6" type="ORF">HLUCCA11_06405</name>
</gene>
<evidence type="ECO:0000256" key="5">
    <source>
        <dbReference type="ARBA" id="ARBA00023277"/>
    </source>
</evidence>
<dbReference type="Pfam" id="PF13419">
    <property type="entry name" value="HAD_2"/>
    <property type="match status" value="1"/>
</dbReference>
<comment type="similarity">
    <text evidence="2">Belongs to the HAD-like hydrolase superfamily. CbbY/CbbZ/Gph/YieH family.</text>
</comment>
<dbReference type="EC" id="5.4.2.6" evidence="6"/>
<keyword evidence="6" id="KW-0413">Isomerase</keyword>
<dbReference type="PRINTS" id="PR00413">
    <property type="entry name" value="HADHALOGNASE"/>
</dbReference>
<organism evidence="6 7">
    <name type="scientific">Phormidesmis priestleyi Ana</name>
    <dbReference type="NCBI Taxonomy" id="1666911"/>
    <lineage>
        <taxon>Bacteria</taxon>
        <taxon>Bacillati</taxon>
        <taxon>Cyanobacteriota</taxon>
        <taxon>Cyanophyceae</taxon>
        <taxon>Leptolyngbyales</taxon>
        <taxon>Leptolyngbyaceae</taxon>
        <taxon>Phormidesmis</taxon>
    </lineage>
</organism>
<dbReference type="NCBIfam" id="TIGR01509">
    <property type="entry name" value="HAD-SF-IA-v3"/>
    <property type="match status" value="1"/>
</dbReference>
<dbReference type="Proteomes" id="UP000050465">
    <property type="component" value="Unassembled WGS sequence"/>
</dbReference>
<evidence type="ECO:0000313" key="7">
    <source>
        <dbReference type="Proteomes" id="UP000050465"/>
    </source>
</evidence>
<accession>A0A0P7YYS8</accession>
<dbReference type="PANTHER" id="PTHR46193">
    <property type="entry name" value="6-PHOSPHOGLUCONATE PHOSPHATASE"/>
    <property type="match status" value="1"/>
</dbReference>
<dbReference type="EMBL" id="LJZR01000006">
    <property type="protein sequence ID" value="KPQ36492.1"/>
    <property type="molecule type" value="Genomic_DNA"/>
</dbReference>
<dbReference type="GO" id="GO:0046872">
    <property type="term" value="F:metal ion binding"/>
    <property type="evidence" value="ECO:0007669"/>
    <property type="project" value="UniProtKB-KW"/>
</dbReference>
<dbReference type="InterPro" id="IPR051600">
    <property type="entry name" value="Beta-PGM-like"/>
</dbReference>
<comment type="cofactor">
    <cofactor evidence="1">
        <name>Mg(2+)</name>
        <dbReference type="ChEBI" id="CHEBI:18420"/>
    </cofactor>
</comment>
<proteinExistence type="inferred from homology"/>
<evidence type="ECO:0000256" key="2">
    <source>
        <dbReference type="ARBA" id="ARBA00006171"/>
    </source>
</evidence>
<dbReference type="InterPro" id="IPR023198">
    <property type="entry name" value="PGP-like_dom2"/>
</dbReference>
<dbReference type="PATRIC" id="fig|1666911.3.peg.5216"/>
<evidence type="ECO:0000313" key="6">
    <source>
        <dbReference type="EMBL" id="KPQ36492.1"/>
    </source>
</evidence>
<dbReference type="Gene3D" id="1.10.150.240">
    <property type="entry name" value="Putative phosphatase, domain 2"/>
    <property type="match status" value="1"/>
</dbReference>
<dbReference type="GO" id="GO:0008801">
    <property type="term" value="F:beta-phosphoglucomutase activity"/>
    <property type="evidence" value="ECO:0007669"/>
    <property type="project" value="UniProtKB-EC"/>
</dbReference>
<protein>
    <submittedName>
        <fullName evidence="6">Putative phosphatase/phosphohexomutase</fullName>
        <ecNumber evidence="6">5.4.2.6</ecNumber>
    </submittedName>
</protein>
<dbReference type="CDD" id="cd07505">
    <property type="entry name" value="HAD_BPGM-like"/>
    <property type="match status" value="1"/>
</dbReference>
<evidence type="ECO:0000256" key="1">
    <source>
        <dbReference type="ARBA" id="ARBA00001946"/>
    </source>
</evidence>
<dbReference type="InterPro" id="IPR036412">
    <property type="entry name" value="HAD-like_sf"/>
</dbReference>
<keyword evidence="5" id="KW-0119">Carbohydrate metabolism</keyword>
<dbReference type="InterPro" id="IPR023214">
    <property type="entry name" value="HAD_sf"/>
</dbReference>
<evidence type="ECO:0000256" key="3">
    <source>
        <dbReference type="ARBA" id="ARBA00022723"/>
    </source>
</evidence>
<dbReference type="STRING" id="1666911.HLUCCA11_06405"/>
<comment type="caution">
    <text evidence="6">The sequence shown here is derived from an EMBL/GenBank/DDBJ whole genome shotgun (WGS) entry which is preliminary data.</text>
</comment>
<dbReference type="AlphaFoldDB" id="A0A0P7YYS8"/>
<sequence>MLKAVIFDLDGTLTDSDKVHFEVYKSFFAEHNIELDRDGYRQKVSGRQNNAILADFLPQLSAAEKEDFSDRKEETFRYLAEGQLEPLPGLLDLLSQIKRLGLAAAVVTNAPPENAAFMLSELWLTEAFSPIVIGNDLPRGKPDPLPYQTALDKLAIHATEAIAFEDSIAGIRSAIGAGIKTIGMTTTHSAQELIETGAVEAVADFTDPYIQTCLNQML</sequence>
<dbReference type="SFLD" id="SFLDG01135">
    <property type="entry name" value="C1.5.6:_HAD__Beta-PGM__Phospha"/>
    <property type="match status" value="1"/>
</dbReference>
<dbReference type="SFLD" id="SFLDS00003">
    <property type="entry name" value="Haloacid_Dehalogenase"/>
    <property type="match status" value="1"/>
</dbReference>
<dbReference type="PANTHER" id="PTHR46193:SF18">
    <property type="entry name" value="HEXITOL PHOSPHATASE B"/>
    <property type="match status" value="1"/>
</dbReference>
<name>A0A0P7YYS8_9CYAN</name>
<dbReference type="InterPro" id="IPR041492">
    <property type="entry name" value="HAD_2"/>
</dbReference>
<keyword evidence="4" id="KW-0460">Magnesium</keyword>